<gene>
    <name evidence="1" type="ORF">C3E80_16780</name>
</gene>
<dbReference type="EMBL" id="PQJL01000016">
    <property type="protein sequence ID" value="ROW60030.1"/>
    <property type="molecule type" value="Genomic_DNA"/>
</dbReference>
<dbReference type="InterPro" id="IPR037042">
    <property type="entry name" value="YdaT-like_sf"/>
</dbReference>
<dbReference type="Proteomes" id="UP000285793">
    <property type="component" value="Unassembled WGS sequence"/>
</dbReference>
<protein>
    <submittedName>
        <fullName evidence="1">Uncharacterized protein</fullName>
    </submittedName>
</protein>
<dbReference type="AlphaFoldDB" id="A0A423XU19"/>
<evidence type="ECO:0000313" key="2">
    <source>
        <dbReference type="Proteomes" id="UP000285793"/>
    </source>
</evidence>
<organism evidence="1 2">
    <name type="scientific">Cronobacter malonaticus</name>
    <dbReference type="NCBI Taxonomy" id="413503"/>
    <lineage>
        <taxon>Bacteria</taxon>
        <taxon>Pseudomonadati</taxon>
        <taxon>Pseudomonadota</taxon>
        <taxon>Gammaproteobacteria</taxon>
        <taxon>Enterobacterales</taxon>
        <taxon>Enterobacteriaceae</taxon>
        <taxon>Cronobacter</taxon>
    </lineage>
</organism>
<accession>A0A423XU19</accession>
<dbReference type="Gene3D" id="1.10.3600.10">
    <property type="entry name" value="Putative bacterial toxin ydaT"/>
    <property type="match status" value="1"/>
</dbReference>
<name>A0A423XU19_9ENTR</name>
<dbReference type="RefSeq" id="WP_085105414.1">
    <property type="nucleotide sequence ID" value="NZ_PQJL01000016.1"/>
</dbReference>
<sequence length="150" mass="16655">MEIKKLGMELEQWAAEKGWKTITPMITAHHSGGLLESLSVQDAKEYSRRLHNNAQIIKRAFRGDSPKYRRNAEALSYAVKAAMNAELETAAAEQLRAAVANRECIEATNAVLMRKPKDIIRKETLEAINALADLLPGYEVKLVPAMPNAV</sequence>
<proteinExistence type="predicted"/>
<comment type="caution">
    <text evidence="1">The sequence shown here is derived from an EMBL/GenBank/DDBJ whole genome shotgun (WGS) entry which is preliminary data.</text>
</comment>
<reference evidence="1 2" key="1">
    <citation type="journal article" date="2018" name="Front. Microbiol.">
        <title>An Investigation of an Acute Gastroenteritis Outbreak: Cronobacter sakazakii, a Potential Cause of Food-Borne Illness.</title>
        <authorList>
            <person name="Yong W."/>
            <person name="Guo B."/>
            <person name="Shi X."/>
            <person name="Cheng T."/>
            <person name="Chen M."/>
            <person name="Jiang X."/>
            <person name="Ye Y."/>
            <person name="Wang J."/>
            <person name="Xie G."/>
            <person name="Ding J."/>
        </authorList>
    </citation>
    <scope>NUCLEOTIDE SEQUENCE [LARGE SCALE GENOMIC DNA]</scope>
    <source>
        <strain evidence="1 2">S1</strain>
    </source>
</reference>
<evidence type="ECO:0000313" key="1">
    <source>
        <dbReference type="EMBL" id="ROW60030.1"/>
    </source>
</evidence>